<dbReference type="OrthoDB" id="9768177at2"/>
<protein>
    <submittedName>
        <fullName evidence="9">Iron complex outermembrane recepter protein</fullName>
    </submittedName>
</protein>
<evidence type="ECO:0000313" key="10">
    <source>
        <dbReference type="Proteomes" id="UP000199440"/>
    </source>
</evidence>
<evidence type="ECO:0000256" key="7">
    <source>
        <dbReference type="PROSITE-ProRule" id="PRU01360"/>
    </source>
</evidence>
<dbReference type="InterPro" id="IPR023996">
    <property type="entry name" value="TonB-dep_OMP_SusC/RagA"/>
</dbReference>
<dbReference type="Pfam" id="PF07715">
    <property type="entry name" value="Plug"/>
    <property type="match status" value="1"/>
</dbReference>
<dbReference type="SUPFAM" id="SSF49464">
    <property type="entry name" value="Carboxypeptidase regulatory domain-like"/>
    <property type="match status" value="1"/>
</dbReference>
<comment type="similarity">
    <text evidence="7">Belongs to the TonB-dependent receptor family.</text>
</comment>
<dbReference type="AlphaFoldDB" id="A0A1G9RAM6"/>
<dbReference type="Gene3D" id="2.40.170.20">
    <property type="entry name" value="TonB-dependent receptor, beta-barrel domain"/>
    <property type="match status" value="1"/>
</dbReference>
<keyword evidence="6 7" id="KW-0998">Cell outer membrane</keyword>
<evidence type="ECO:0000256" key="5">
    <source>
        <dbReference type="ARBA" id="ARBA00023136"/>
    </source>
</evidence>
<evidence type="ECO:0000313" key="9">
    <source>
        <dbReference type="EMBL" id="SDM19455.1"/>
    </source>
</evidence>
<evidence type="ECO:0000256" key="2">
    <source>
        <dbReference type="ARBA" id="ARBA00022448"/>
    </source>
</evidence>
<evidence type="ECO:0000256" key="3">
    <source>
        <dbReference type="ARBA" id="ARBA00022452"/>
    </source>
</evidence>
<keyword evidence="2 7" id="KW-0813">Transport</keyword>
<dbReference type="STRING" id="192904.SAMN04488514_10627"/>
<accession>A0A1G9RAM6</accession>
<dbReference type="NCBIfam" id="TIGR04056">
    <property type="entry name" value="OMP_RagA_SusC"/>
    <property type="match status" value="1"/>
</dbReference>
<reference evidence="9 10" key="1">
    <citation type="submission" date="2016-10" db="EMBL/GenBank/DDBJ databases">
        <authorList>
            <person name="de Groot N.N."/>
        </authorList>
    </citation>
    <scope>NUCLEOTIDE SEQUENCE [LARGE SCALE GENOMIC DNA]</scope>
    <source>
        <strain evidence="9 10">DSM 19886</strain>
    </source>
</reference>
<keyword evidence="4 7" id="KW-0812">Transmembrane</keyword>
<evidence type="ECO:0000256" key="6">
    <source>
        <dbReference type="ARBA" id="ARBA00023237"/>
    </source>
</evidence>
<sequence length="1165" mass="127971">MKKSKKPRYSYMNTHKENPKLGSILFLALVSLSMLYTHAGTPMTNNVNMKSSLVKEDLQNTVTGTVIDAQGVPLPGVNIVVQGSTTGTQTDFDGNYTISATTGDILLFSYLGMKSQSVTVGANSTIDVSMQEDAAALDEVVVTALGIKREERALGYAVSEIQGDEIAKTVQVNPVNSLQGKTAGVQISTTAGGTFGGTRITVRGNSTFDQNTQPIFVVDGVILDNDISGDQGADWGNQLKNLNPDDFETFSILKGAAAAALYGSRALNGVVIVTTKSGSKRKGLGVSVNQTVGIRTVYDSPDFQNQYGSGLTAGGFSFVTNGPNTRTRDDSHDTSQFFTYDLDTGLPSMAFDSYEEHAASWGPRFNGQEIIDYDGSRARWVAQPNNYQDYFNTGFLRNTNVSIDGGSETSTFRLSYSNFSESGVELGNDFDKNSISFKGSQDLIEDKLTISAAMHYTRSKAKNPLNPGGLSHWFHDGFPRNYDVNKWRNNYLDVDGGVPHPFGDNYNYTRMSRIWSHALKDENVRTEGSFISNIKLNYTITNNITATLEGNVNQYTYNQEDKTYADNRDRLNGGYYFANGERFQHSFSAKLFFDKQLNDDFRMDLLLGGELWTSKEQSQYGSTSGGFKIRNFFALENSKNPINGDGGIGPRKKINSAYAFFNTSYKRDLYLSLTARNDWSSALVYPDGTGNNSYFYPSASLAWVASETFALPEFISFAKLRGSYAIVGNDTDPYRLSTGFVADNFNANPDINAFKFENSTAVPLDLKPEKKYSFETGIDLRFANNRINLDVAYYKDNTKNQILPLQVPSESGISSQLINAGNLQNEGIEASLNLVVVDGEDFGWDIGGNYTRNRDKIIELAPGINEFQLFGNPDDSNSATASYAYVGGAYGDLVTRRGYDYYDGENTQNHDIPVLANRNGWSVAYPIGIQNKDSLYVMGNMQADWYGGMNTSFRYKRLRLSAIVDAKFGGEIYSADARYGLHQGVLNSSLPNRDASQGGITWTSEGQGQNFFGKTYEDGYIPNGVFPDGATVTSGPADNRSSVEVGGMTYQQAYDQGLVEPTHWSGYVYRWTSASTGTPITGVYTSSWVGLREVTLTYDVPSEILDKLLIRSASLSLTGRDLGFLYNSLPDNINPTLSSNAAANPLQQKSSPYVRSVSFAIKLNF</sequence>
<evidence type="ECO:0000259" key="8">
    <source>
        <dbReference type="Pfam" id="PF07715"/>
    </source>
</evidence>
<dbReference type="RefSeq" id="WP_089889879.1">
    <property type="nucleotide sequence ID" value="NZ_FNGV01000006.1"/>
</dbReference>
<comment type="subcellular location">
    <subcellularLocation>
        <location evidence="1 7">Cell outer membrane</location>
        <topology evidence="1 7">Multi-pass membrane protein</topology>
    </subcellularLocation>
</comment>
<dbReference type="Gene3D" id="2.170.130.10">
    <property type="entry name" value="TonB-dependent receptor, plug domain"/>
    <property type="match status" value="1"/>
</dbReference>
<keyword evidence="5 7" id="KW-0472">Membrane</keyword>
<dbReference type="Pfam" id="PF13715">
    <property type="entry name" value="CarbopepD_reg_2"/>
    <property type="match status" value="1"/>
</dbReference>
<dbReference type="InterPro" id="IPR012910">
    <property type="entry name" value="Plug_dom"/>
</dbReference>
<name>A0A1G9RAM6_9FLAO</name>
<evidence type="ECO:0000256" key="1">
    <source>
        <dbReference type="ARBA" id="ARBA00004571"/>
    </source>
</evidence>
<organism evidence="9 10">
    <name type="scientific">Kriegella aquimaris</name>
    <dbReference type="NCBI Taxonomy" id="192904"/>
    <lineage>
        <taxon>Bacteria</taxon>
        <taxon>Pseudomonadati</taxon>
        <taxon>Bacteroidota</taxon>
        <taxon>Flavobacteriia</taxon>
        <taxon>Flavobacteriales</taxon>
        <taxon>Flavobacteriaceae</taxon>
        <taxon>Kriegella</taxon>
    </lineage>
</organism>
<dbReference type="SUPFAM" id="SSF56935">
    <property type="entry name" value="Porins"/>
    <property type="match status" value="1"/>
</dbReference>
<dbReference type="InterPro" id="IPR039426">
    <property type="entry name" value="TonB-dep_rcpt-like"/>
</dbReference>
<dbReference type="InterPro" id="IPR037066">
    <property type="entry name" value="Plug_dom_sf"/>
</dbReference>
<dbReference type="Proteomes" id="UP000199440">
    <property type="component" value="Unassembled WGS sequence"/>
</dbReference>
<gene>
    <name evidence="9" type="ORF">SAMN04488514_10627</name>
</gene>
<dbReference type="NCBIfam" id="TIGR04057">
    <property type="entry name" value="SusC_RagA_signa"/>
    <property type="match status" value="1"/>
</dbReference>
<keyword evidence="10" id="KW-1185">Reference proteome</keyword>
<dbReference type="GO" id="GO:0009279">
    <property type="term" value="C:cell outer membrane"/>
    <property type="evidence" value="ECO:0007669"/>
    <property type="project" value="UniProtKB-SubCell"/>
</dbReference>
<feature type="domain" description="TonB-dependent receptor plug" evidence="8">
    <location>
        <begin position="153"/>
        <end position="270"/>
    </location>
</feature>
<dbReference type="Gene3D" id="2.60.40.1120">
    <property type="entry name" value="Carboxypeptidase-like, regulatory domain"/>
    <property type="match status" value="1"/>
</dbReference>
<proteinExistence type="inferred from homology"/>
<dbReference type="PROSITE" id="PS52016">
    <property type="entry name" value="TONB_DEPENDENT_REC_3"/>
    <property type="match status" value="1"/>
</dbReference>
<dbReference type="InterPro" id="IPR023997">
    <property type="entry name" value="TonB-dep_OMP_SusC/RagA_CS"/>
</dbReference>
<evidence type="ECO:0000256" key="4">
    <source>
        <dbReference type="ARBA" id="ARBA00022692"/>
    </source>
</evidence>
<dbReference type="EMBL" id="FNGV01000006">
    <property type="protein sequence ID" value="SDM19455.1"/>
    <property type="molecule type" value="Genomic_DNA"/>
</dbReference>
<dbReference type="InterPro" id="IPR008969">
    <property type="entry name" value="CarboxyPept-like_regulatory"/>
</dbReference>
<keyword evidence="3 7" id="KW-1134">Transmembrane beta strand</keyword>
<dbReference type="InterPro" id="IPR036942">
    <property type="entry name" value="Beta-barrel_TonB_sf"/>
</dbReference>